<dbReference type="GO" id="GO:0003677">
    <property type="term" value="F:DNA binding"/>
    <property type="evidence" value="ECO:0007669"/>
    <property type="project" value="UniProtKB-KW"/>
</dbReference>
<dbReference type="RefSeq" id="XP_011091608.1">
    <property type="nucleotide sequence ID" value="XM_011093306.2"/>
</dbReference>
<keyword evidence="7" id="KW-1185">Reference proteome</keyword>
<sequence>MDGMVVTSMEESLRGSNLGDALSNVVELMNYESCDGWHNSPGDLSNQMFPCLAMPSASPTNSGPLDRLIFMEQYISRNFVKDSDVTGGLLPGGDRMMFQQMERQFPFLMDSTDDTIEVMEMGDISSRKLNATANIGNGVIPRPLRPSLNEKMLRALHLFKEWSGGGILAQVWAPMKNGGNYILTTCEQPCLHDQKLSGYREVSRLFTFAAEPSPGSFPGLPGRVFTSKIPEWTSNVIYYNKAEYLRIQYAIDHEVRGSIALPVFEDDSLDRSCCAVLELVTTKEKPNFDLEMEHICRALQAVDLSSTQPPRLPSQSLSKNHKAALAEITAVLRAICHAHRLPLAQTWIPCSYKADSGCETVRVRGQNTSPSEKYVLFIEETACYWGDTNMYGFVHACSKHYLEEGQGVVGKSFQSNQPFFYPDVKEYHITEYPLVHHARRFGLNAAVAIRLRSTYTGDDDYILEFFLPVNMKGRIEQQLLLNNLSNTMQKLCTSLRKVSDAELLGTNNCKVRLPDGATKDGSTFASFMKSSEPSLIIDNLKSVGRAPEHISVSKTKEIKDDGPPEQTMVRLKRQVEKKRSTSEKHFSLSVLQQYFSGSLKDAAKSLGVCPTTLKRICRQHGISRWPSRKINKVHRSLKKIQSVLESVHGVERGLKFDPNTGGLITAGSYLQEFDTSKSFLLTNTGSLSKQPHSIIQNTISTSSTSCFSSEATDVKIKEEYGQHVRCSLNEKCKPKDNLVETFDNSRLAALDTGPSWPASLNTVPWTTSSMGPVEFFLSKEHNGWEVCGGNIGAEGYESRLISGCSSAIFATNEIDTRLKGSTIVDGDDVVVEHSHPTSVMTDSSNSCSTRSCDEKAPPKNEVSCGDSGTKITVKAVYRDDTIRFKFEPSRGCFELYEEVGKRFRLERGQFQLKYRDDDEEWVMLVNDSDLHECLEILDFLGTHTVKFLVRDVPSATGSSGSTNYFSS</sequence>
<dbReference type="PANTHER" id="PTHR32002">
    <property type="entry name" value="PROTEIN NLP8"/>
    <property type="match status" value="1"/>
</dbReference>
<proteinExistence type="predicted"/>
<evidence type="ECO:0000259" key="6">
    <source>
        <dbReference type="PROSITE" id="PS51745"/>
    </source>
</evidence>
<dbReference type="GO" id="GO:0003700">
    <property type="term" value="F:DNA-binding transcription factor activity"/>
    <property type="evidence" value="ECO:0007669"/>
    <property type="project" value="InterPro"/>
</dbReference>
<name>A0A6I9U4D5_SESIN</name>
<dbReference type="Gene3D" id="3.10.20.90">
    <property type="entry name" value="Phosphatidylinositol 3-kinase Catalytic Subunit, Chain A, domain 1"/>
    <property type="match status" value="1"/>
</dbReference>
<dbReference type="PANTHER" id="PTHR32002:SF41">
    <property type="entry name" value="PROTEIN NLP8"/>
    <property type="match status" value="1"/>
</dbReference>
<keyword evidence="3" id="KW-0804">Transcription</keyword>
<dbReference type="InterPro" id="IPR045012">
    <property type="entry name" value="NLP"/>
</dbReference>
<dbReference type="Pfam" id="PF22922">
    <property type="entry name" value="GAF_NLP"/>
    <property type="match status" value="1"/>
</dbReference>
<reference evidence="9" key="1">
    <citation type="submission" date="2022-04" db="UniProtKB">
        <authorList>
            <consortium name="RefSeq"/>
        </authorList>
    </citation>
    <scope>IDENTIFICATION</scope>
</reference>
<dbReference type="InterPro" id="IPR053793">
    <property type="entry name" value="PB1-like"/>
</dbReference>
<evidence type="ECO:0000256" key="3">
    <source>
        <dbReference type="ARBA" id="ARBA00023163"/>
    </source>
</evidence>
<dbReference type="SMART" id="SM00666">
    <property type="entry name" value="PB1"/>
    <property type="match status" value="1"/>
</dbReference>
<evidence type="ECO:0000259" key="5">
    <source>
        <dbReference type="PROSITE" id="PS51519"/>
    </source>
</evidence>
<keyword evidence="1" id="KW-0805">Transcription regulation</keyword>
<evidence type="ECO:0000313" key="7">
    <source>
        <dbReference type="Proteomes" id="UP000504604"/>
    </source>
</evidence>
<dbReference type="Proteomes" id="UP000504604">
    <property type="component" value="Linkage group LG10"/>
</dbReference>
<dbReference type="InterPro" id="IPR034891">
    <property type="entry name" value="PB1_NLP"/>
</dbReference>
<dbReference type="PROSITE" id="PS51519">
    <property type="entry name" value="RWP_RK"/>
    <property type="match status" value="1"/>
</dbReference>
<feature type="domain" description="PB1" evidence="6">
    <location>
        <begin position="870"/>
        <end position="952"/>
    </location>
</feature>
<feature type="domain" description="RWP-RK" evidence="5">
    <location>
        <begin position="572"/>
        <end position="653"/>
    </location>
</feature>
<dbReference type="InterPro" id="IPR055081">
    <property type="entry name" value="NLP1-9_GAF"/>
</dbReference>
<evidence type="ECO:0000256" key="1">
    <source>
        <dbReference type="ARBA" id="ARBA00023015"/>
    </source>
</evidence>
<evidence type="ECO:0000313" key="8">
    <source>
        <dbReference type="RefSeq" id="XP_011091607.1"/>
    </source>
</evidence>
<evidence type="ECO:0000256" key="4">
    <source>
        <dbReference type="ARBA" id="ARBA00023242"/>
    </source>
</evidence>
<dbReference type="SUPFAM" id="SSF54277">
    <property type="entry name" value="CAD &amp; PB1 domains"/>
    <property type="match status" value="1"/>
</dbReference>
<dbReference type="InterPro" id="IPR000270">
    <property type="entry name" value="PB1_dom"/>
</dbReference>
<evidence type="ECO:0000256" key="2">
    <source>
        <dbReference type="ARBA" id="ARBA00023125"/>
    </source>
</evidence>
<keyword evidence="2" id="KW-0238">DNA-binding</keyword>
<dbReference type="RefSeq" id="XP_011091607.1">
    <property type="nucleotide sequence ID" value="XM_011093305.2"/>
</dbReference>
<keyword evidence="4" id="KW-0539">Nucleus</keyword>
<dbReference type="Gramene" id="SIN_1019186.t">
    <property type="protein sequence ID" value="SIN_1019186.t"/>
    <property type="gene ID" value="SIN_1019186"/>
</dbReference>
<protein>
    <submittedName>
        <fullName evidence="8 9">protein NLP9 isoform X1</fullName>
    </submittedName>
</protein>
<organism evidence="9">
    <name type="scientific">Sesamum indicum</name>
    <name type="common">Oriental sesame</name>
    <name type="synonym">Sesamum orientale</name>
    <dbReference type="NCBI Taxonomy" id="4182"/>
    <lineage>
        <taxon>Eukaryota</taxon>
        <taxon>Viridiplantae</taxon>
        <taxon>Streptophyta</taxon>
        <taxon>Embryophyta</taxon>
        <taxon>Tracheophyta</taxon>
        <taxon>Spermatophyta</taxon>
        <taxon>Magnoliopsida</taxon>
        <taxon>eudicotyledons</taxon>
        <taxon>Gunneridae</taxon>
        <taxon>Pentapetalae</taxon>
        <taxon>asterids</taxon>
        <taxon>lamiids</taxon>
        <taxon>Lamiales</taxon>
        <taxon>Pedaliaceae</taxon>
        <taxon>Sesamum</taxon>
    </lineage>
</organism>
<gene>
    <name evidence="8 9" type="primary">LOC105171999</name>
</gene>
<dbReference type="OrthoDB" id="6270329at2759"/>
<dbReference type="KEGG" id="sind:105171999"/>
<accession>A0A6I9U4D5</accession>
<evidence type="ECO:0000313" key="9">
    <source>
        <dbReference type="RefSeq" id="XP_011091608.1"/>
    </source>
</evidence>
<dbReference type="AlphaFoldDB" id="A0A6I9U4D5"/>
<dbReference type="Pfam" id="PF00564">
    <property type="entry name" value="PB1"/>
    <property type="match status" value="1"/>
</dbReference>
<dbReference type="CDD" id="cd06407">
    <property type="entry name" value="PB1_NLP"/>
    <property type="match status" value="1"/>
</dbReference>
<dbReference type="GeneID" id="105171999"/>
<dbReference type="Pfam" id="PF02042">
    <property type="entry name" value="RWP-RK"/>
    <property type="match status" value="1"/>
</dbReference>
<dbReference type="InterPro" id="IPR003035">
    <property type="entry name" value="RWP-RK_dom"/>
</dbReference>
<dbReference type="PROSITE" id="PS51745">
    <property type="entry name" value="PB1"/>
    <property type="match status" value="1"/>
</dbReference>